<feature type="binding site" evidence="9">
    <location>
        <begin position="271"/>
        <end position="278"/>
    </location>
    <ligand>
        <name>ATP</name>
        <dbReference type="ChEBI" id="CHEBI:30616"/>
    </ligand>
</feature>
<evidence type="ECO:0000313" key="12">
    <source>
        <dbReference type="Proteomes" id="UP000294360"/>
    </source>
</evidence>
<dbReference type="SUPFAM" id="SSF143011">
    <property type="entry name" value="RelE-like"/>
    <property type="match status" value="1"/>
</dbReference>
<gene>
    <name evidence="11" type="ORF">MTUNDRAET4_3601</name>
</gene>
<evidence type="ECO:0000256" key="7">
    <source>
        <dbReference type="ARBA" id="ARBA00034808"/>
    </source>
</evidence>
<dbReference type="Pfam" id="PF13361">
    <property type="entry name" value="UvrD_C"/>
    <property type="match status" value="1"/>
</dbReference>
<dbReference type="PANTHER" id="PTHR11070:SF45">
    <property type="entry name" value="DNA 3'-5' HELICASE"/>
    <property type="match status" value="1"/>
</dbReference>
<protein>
    <recommendedName>
        <fullName evidence="7">DNA 3'-5' helicase</fullName>
        <ecNumber evidence="7">5.6.2.4</ecNumber>
    </recommendedName>
</protein>
<sequence>MDFRIADTFTDSLGRLTAQEQKAAKTTAFDLQMNPSAPGLSFHKLDRAKDTNFWSVRVNADIRLIVHRTPSSLLLTYVDHHDDAYKWAERRKIERHPATGAMQLVEVRERIEEIEILKPKVIEALAQAAKPKLFDNLRKFELMSFGVPEEWIADVRTADEDSLFDVIKHLPQEAQEALLKLAVGEQPEIPAAVPKAPYQSAAPPAVESAPILFDADAFAHPDAQRRFRLVSTAEELQRALDYPWEKWAVFLHPDQTALVERDYSGPVRVSGSAGTGKTIVALHRAVYLARQNPAAKVLLTTFSHALANALKRKIDQLIGNEPLVAERIVVKSISEVGHDLYARAFGEPSIASADLIRSLLSQAALSADGAKFSPQFLFGEWSEVVDAWNLKSWEAYSQVSRLGRKTRLSGKQREKLWAIFELVRAGLRERGSVTWADVFGSLSERLAEGADRPYDFAVVDEAQDIGIAEARFFSALGGNRPNALFFAGDIGQRIFQQPFSWKSLGIDVRGRSHTLRINYRTSHQIRTHADRLLPSSIADVDGNSESRRGTVSVFNGPTPGVRIFDDARAEQQAVGHWIADRLKEGYQPNEIGVFVRSEDQLVRALQAVKAAGGSAIELTDEVEASAGHIGISTMHFAKGLEFRAVAVMACDEDVLPLQERIETVTDDADLEEVYNTERHLLYVACTRARDQLFVTGIAPASEFLGDFAAR</sequence>
<proteinExistence type="predicted"/>
<evidence type="ECO:0000256" key="5">
    <source>
        <dbReference type="ARBA" id="ARBA00023235"/>
    </source>
</evidence>
<dbReference type="InterPro" id="IPR035093">
    <property type="entry name" value="RelE/ParE_toxin_dom_sf"/>
</dbReference>
<dbReference type="GO" id="GO:0005524">
    <property type="term" value="F:ATP binding"/>
    <property type="evidence" value="ECO:0007669"/>
    <property type="project" value="UniProtKB-UniRule"/>
</dbReference>
<keyword evidence="5" id="KW-0413">Isomerase</keyword>
<evidence type="ECO:0000313" key="11">
    <source>
        <dbReference type="EMBL" id="VFU10488.1"/>
    </source>
</evidence>
<organism evidence="11 12">
    <name type="scientific">Methylocella tundrae</name>
    <dbReference type="NCBI Taxonomy" id="227605"/>
    <lineage>
        <taxon>Bacteria</taxon>
        <taxon>Pseudomonadati</taxon>
        <taxon>Pseudomonadota</taxon>
        <taxon>Alphaproteobacteria</taxon>
        <taxon>Hyphomicrobiales</taxon>
        <taxon>Beijerinckiaceae</taxon>
        <taxon>Methylocella</taxon>
    </lineage>
</organism>
<keyword evidence="4 9" id="KW-0067">ATP-binding</keyword>
<dbReference type="AlphaFoldDB" id="A0A4V6YUK0"/>
<dbReference type="InterPro" id="IPR014017">
    <property type="entry name" value="DNA_helicase_UvrD-like_C"/>
</dbReference>
<dbReference type="GO" id="GO:0003677">
    <property type="term" value="F:DNA binding"/>
    <property type="evidence" value="ECO:0007669"/>
    <property type="project" value="InterPro"/>
</dbReference>
<keyword evidence="1 9" id="KW-0547">Nucleotide-binding</keyword>
<evidence type="ECO:0000256" key="3">
    <source>
        <dbReference type="ARBA" id="ARBA00022806"/>
    </source>
</evidence>
<evidence type="ECO:0000259" key="10">
    <source>
        <dbReference type="PROSITE" id="PS51198"/>
    </source>
</evidence>
<dbReference type="RefSeq" id="WP_134491245.1">
    <property type="nucleotide sequence ID" value="NZ_CP139089.1"/>
</dbReference>
<dbReference type="EC" id="5.6.2.4" evidence="7"/>
<evidence type="ECO:0000256" key="9">
    <source>
        <dbReference type="PROSITE-ProRule" id="PRU00560"/>
    </source>
</evidence>
<evidence type="ECO:0000256" key="1">
    <source>
        <dbReference type="ARBA" id="ARBA00022741"/>
    </source>
</evidence>
<feature type="domain" description="UvrD-like helicase ATP-binding" evidence="10">
    <location>
        <begin position="250"/>
        <end position="547"/>
    </location>
</feature>
<dbReference type="EMBL" id="LR536450">
    <property type="protein sequence ID" value="VFU10488.1"/>
    <property type="molecule type" value="Genomic_DNA"/>
</dbReference>
<comment type="catalytic activity">
    <reaction evidence="8">
        <text>ATP + H2O = ADP + phosphate + H(+)</text>
        <dbReference type="Rhea" id="RHEA:13065"/>
        <dbReference type="ChEBI" id="CHEBI:15377"/>
        <dbReference type="ChEBI" id="CHEBI:15378"/>
        <dbReference type="ChEBI" id="CHEBI:30616"/>
        <dbReference type="ChEBI" id="CHEBI:43474"/>
        <dbReference type="ChEBI" id="CHEBI:456216"/>
        <dbReference type="EC" id="5.6.2.4"/>
    </reaction>
</comment>
<dbReference type="PROSITE" id="PS51198">
    <property type="entry name" value="UVRD_HELICASE_ATP_BIND"/>
    <property type="match status" value="1"/>
</dbReference>
<evidence type="ECO:0000256" key="4">
    <source>
        <dbReference type="ARBA" id="ARBA00022840"/>
    </source>
</evidence>
<evidence type="ECO:0000256" key="2">
    <source>
        <dbReference type="ARBA" id="ARBA00022801"/>
    </source>
</evidence>
<dbReference type="SUPFAM" id="SSF52540">
    <property type="entry name" value="P-loop containing nucleoside triphosphate hydrolases"/>
    <property type="match status" value="1"/>
</dbReference>
<dbReference type="InterPro" id="IPR014016">
    <property type="entry name" value="UvrD-like_ATP-bd"/>
</dbReference>
<dbReference type="GO" id="GO:0005829">
    <property type="term" value="C:cytosol"/>
    <property type="evidence" value="ECO:0007669"/>
    <property type="project" value="TreeGrafter"/>
</dbReference>
<name>A0A4V6YUK0_METTU</name>
<dbReference type="GO" id="GO:0043138">
    <property type="term" value="F:3'-5' DNA helicase activity"/>
    <property type="evidence" value="ECO:0007669"/>
    <property type="project" value="UniProtKB-EC"/>
</dbReference>
<dbReference type="OrthoDB" id="7211215at2"/>
<dbReference type="InterPro" id="IPR000212">
    <property type="entry name" value="DNA_helicase_UvrD/REP"/>
</dbReference>
<dbReference type="GO" id="GO:0000725">
    <property type="term" value="P:recombinational repair"/>
    <property type="evidence" value="ECO:0007669"/>
    <property type="project" value="TreeGrafter"/>
</dbReference>
<dbReference type="KEGG" id="mtun:MTUNDRAET4_3601"/>
<dbReference type="GO" id="GO:0016887">
    <property type="term" value="F:ATP hydrolysis activity"/>
    <property type="evidence" value="ECO:0007669"/>
    <property type="project" value="RHEA"/>
</dbReference>
<evidence type="ECO:0000256" key="6">
    <source>
        <dbReference type="ARBA" id="ARBA00034617"/>
    </source>
</evidence>
<dbReference type="Proteomes" id="UP000294360">
    <property type="component" value="Chromosome"/>
</dbReference>
<reference evidence="11 12" key="1">
    <citation type="submission" date="2019-03" db="EMBL/GenBank/DDBJ databases">
        <authorList>
            <person name="Kox A.R. M."/>
        </authorList>
    </citation>
    <scope>NUCLEOTIDE SEQUENCE [LARGE SCALE GENOMIC DNA]</scope>
    <source>
        <strain evidence="11">MTUNDRAET4 annotated genome</strain>
    </source>
</reference>
<dbReference type="Gene3D" id="3.40.50.300">
    <property type="entry name" value="P-loop containing nucleotide triphosphate hydrolases"/>
    <property type="match status" value="2"/>
</dbReference>
<keyword evidence="2 9" id="KW-0378">Hydrolase</keyword>
<dbReference type="InterPro" id="IPR027417">
    <property type="entry name" value="P-loop_NTPase"/>
</dbReference>
<comment type="catalytic activity">
    <reaction evidence="6">
        <text>Couples ATP hydrolysis with the unwinding of duplex DNA by translocating in the 3'-5' direction.</text>
        <dbReference type="EC" id="5.6.2.4"/>
    </reaction>
</comment>
<dbReference type="Pfam" id="PF00580">
    <property type="entry name" value="UvrD-helicase"/>
    <property type="match status" value="1"/>
</dbReference>
<accession>A0A4V6YUK0</accession>
<evidence type="ECO:0000256" key="8">
    <source>
        <dbReference type="ARBA" id="ARBA00048988"/>
    </source>
</evidence>
<keyword evidence="3 9" id="KW-0347">Helicase</keyword>
<dbReference type="PANTHER" id="PTHR11070">
    <property type="entry name" value="UVRD / RECB / PCRA DNA HELICASE FAMILY MEMBER"/>
    <property type="match status" value="1"/>
</dbReference>